<dbReference type="PANTHER" id="PTHR47618">
    <property type="entry name" value="BIFUNCTIONAL OLIGORIBONUCLEASE AND PAP PHOSPHATASE NRNA"/>
    <property type="match status" value="1"/>
</dbReference>
<comment type="caution">
    <text evidence="2">The sequence shown here is derived from an EMBL/GenBank/DDBJ whole genome shotgun (WGS) entry which is preliminary data.</text>
</comment>
<dbReference type="Gene3D" id="3.90.1640.10">
    <property type="entry name" value="inorganic pyrophosphatase (n-terminal core)"/>
    <property type="match status" value="1"/>
</dbReference>
<dbReference type="AlphaFoldDB" id="A0A7C3SL21"/>
<dbReference type="InterPro" id="IPR038763">
    <property type="entry name" value="DHH_sf"/>
</dbReference>
<accession>A0A7C3SL21</accession>
<dbReference type="Pfam" id="PF01368">
    <property type="entry name" value="DHH"/>
    <property type="match status" value="1"/>
</dbReference>
<dbReference type="InterPro" id="IPR001667">
    <property type="entry name" value="DDH_dom"/>
</dbReference>
<proteinExistence type="predicted"/>
<name>A0A7C3SL21_9BACT</name>
<evidence type="ECO:0000259" key="1">
    <source>
        <dbReference type="Pfam" id="PF01368"/>
    </source>
</evidence>
<evidence type="ECO:0000313" key="2">
    <source>
        <dbReference type="EMBL" id="HGB14887.1"/>
    </source>
</evidence>
<feature type="domain" description="DDH" evidence="1">
    <location>
        <begin position="24"/>
        <end position="161"/>
    </location>
</feature>
<sequence length="337" mass="38863">MSDRTTRALLPKLYQLFHHEDRLLILIDADPDSIASGLALKRLLWHRVATCTISHIRPITRSQNERMIRLLNISLTPYQELNLEEFSRKAIVDSQPGHHENFARHKYDLIIDHHPRLPDSQARLVDIRPEYGANSSIMTEYLRAARIKPSLKLATALYYGIKTDTSNFERPAIEADVRAFHYLFNFTRKPLVRRLEFAELTLSMIRYYQTALRNFRVRGNRLYIFLGQVSNPDILVILADSFLRLEEISWTIVAGICDDKLIVIFRNDGLRKNAGRLAQAAFGKLGSAGGHATSARAEVPLVNLGKGKLRWSNQEWQNFIIQQVEKRGRLPRPRETE</sequence>
<reference evidence="2" key="1">
    <citation type="journal article" date="2020" name="mSystems">
        <title>Genome- and Community-Level Interaction Insights into Carbon Utilization and Element Cycling Functions of Hydrothermarchaeota in Hydrothermal Sediment.</title>
        <authorList>
            <person name="Zhou Z."/>
            <person name="Liu Y."/>
            <person name="Xu W."/>
            <person name="Pan J."/>
            <person name="Luo Z.H."/>
            <person name="Li M."/>
        </authorList>
    </citation>
    <scope>NUCLEOTIDE SEQUENCE [LARGE SCALE GENOMIC DNA]</scope>
    <source>
        <strain evidence="2">SpSt-776</strain>
    </source>
</reference>
<dbReference type="InterPro" id="IPR051319">
    <property type="entry name" value="Oligoribo/pAp-PDE_c-di-AMP_PDE"/>
</dbReference>
<keyword evidence="2" id="KW-0489">Methyltransferase</keyword>
<dbReference type="GO" id="GO:0032259">
    <property type="term" value="P:methylation"/>
    <property type="evidence" value="ECO:0007669"/>
    <property type="project" value="UniProtKB-KW"/>
</dbReference>
<keyword evidence="2" id="KW-0808">Transferase</keyword>
<dbReference type="EMBL" id="DTHB01000045">
    <property type="protein sequence ID" value="HGB14887.1"/>
    <property type="molecule type" value="Genomic_DNA"/>
</dbReference>
<dbReference type="GO" id="GO:0008168">
    <property type="term" value="F:methyltransferase activity"/>
    <property type="evidence" value="ECO:0007669"/>
    <property type="project" value="UniProtKB-KW"/>
</dbReference>
<protein>
    <submittedName>
        <fullName evidence="2">Phosphoethanolamine methyltransferase</fullName>
    </submittedName>
</protein>
<dbReference type="SUPFAM" id="SSF64182">
    <property type="entry name" value="DHH phosphoesterases"/>
    <property type="match status" value="1"/>
</dbReference>
<organism evidence="2">
    <name type="scientific">Desulfobacca acetoxidans</name>
    <dbReference type="NCBI Taxonomy" id="60893"/>
    <lineage>
        <taxon>Bacteria</taxon>
        <taxon>Pseudomonadati</taxon>
        <taxon>Thermodesulfobacteriota</taxon>
        <taxon>Desulfobaccia</taxon>
        <taxon>Desulfobaccales</taxon>
        <taxon>Desulfobaccaceae</taxon>
        <taxon>Desulfobacca</taxon>
    </lineage>
</organism>
<gene>
    <name evidence="2" type="ORF">ENV62_06605</name>
</gene>
<dbReference type="PANTHER" id="PTHR47618:SF1">
    <property type="entry name" value="BIFUNCTIONAL OLIGORIBONUCLEASE AND PAP PHOSPHATASE NRNA"/>
    <property type="match status" value="1"/>
</dbReference>